<evidence type="ECO:0000259" key="8">
    <source>
        <dbReference type="PROSITE" id="PS50850"/>
    </source>
</evidence>
<feature type="transmembrane region" description="Helical" evidence="7">
    <location>
        <begin position="205"/>
        <end position="228"/>
    </location>
</feature>
<feature type="transmembrane region" description="Helical" evidence="7">
    <location>
        <begin position="481"/>
        <end position="504"/>
    </location>
</feature>
<evidence type="ECO:0000256" key="1">
    <source>
        <dbReference type="ARBA" id="ARBA00004141"/>
    </source>
</evidence>
<feature type="transmembrane region" description="Helical" evidence="7">
    <location>
        <begin position="272"/>
        <end position="291"/>
    </location>
</feature>
<feature type="transmembrane region" description="Helical" evidence="7">
    <location>
        <begin position="112"/>
        <end position="136"/>
    </location>
</feature>
<evidence type="ECO:0000256" key="5">
    <source>
        <dbReference type="ARBA" id="ARBA00023136"/>
    </source>
</evidence>
<dbReference type="GO" id="GO:0016020">
    <property type="term" value="C:membrane"/>
    <property type="evidence" value="ECO:0007669"/>
    <property type="project" value="UniProtKB-SubCell"/>
</dbReference>
<feature type="transmembrane region" description="Helical" evidence="7">
    <location>
        <begin position="525"/>
        <end position="544"/>
    </location>
</feature>
<feature type="transmembrane region" description="Helical" evidence="7">
    <location>
        <begin position="451"/>
        <end position="475"/>
    </location>
</feature>
<evidence type="ECO:0000256" key="7">
    <source>
        <dbReference type="SAM" id="Phobius"/>
    </source>
</evidence>
<feature type="compositionally biased region" description="Basic and acidic residues" evidence="6">
    <location>
        <begin position="59"/>
        <end position="69"/>
    </location>
</feature>
<protein>
    <recommendedName>
        <fullName evidence="8">Major facilitator superfamily (MFS) profile domain-containing protein</fullName>
    </recommendedName>
</protein>
<keyword evidence="5 7" id="KW-0472">Membrane</keyword>
<feature type="transmembrane region" description="Helical" evidence="7">
    <location>
        <begin position="383"/>
        <end position="409"/>
    </location>
</feature>
<accession>A0AAX4JV86</accession>
<keyword evidence="4 7" id="KW-1133">Transmembrane helix</keyword>
<feature type="transmembrane region" description="Helical" evidence="7">
    <location>
        <begin position="312"/>
        <end position="332"/>
    </location>
</feature>
<dbReference type="Pfam" id="PF07690">
    <property type="entry name" value="MFS_1"/>
    <property type="match status" value="1"/>
</dbReference>
<dbReference type="InterPro" id="IPR036259">
    <property type="entry name" value="MFS_trans_sf"/>
</dbReference>
<dbReference type="InterPro" id="IPR020846">
    <property type="entry name" value="MFS_dom"/>
</dbReference>
<dbReference type="RefSeq" id="XP_066075982.1">
    <property type="nucleotide sequence ID" value="XM_066219885.1"/>
</dbReference>
<feature type="transmembrane region" description="Helical" evidence="7">
    <location>
        <begin position="148"/>
        <end position="166"/>
    </location>
</feature>
<dbReference type="GeneID" id="91094807"/>
<keyword evidence="2" id="KW-0813">Transport</keyword>
<evidence type="ECO:0000256" key="3">
    <source>
        <dbReference type="ARBA" id="ARBA00022692"/>
    </source>
</evidence>
<feature type="region of interest" description="Disordered" evidence="6">
    <location>
        <begin position="53"/>
        <end position="88"/>
    </location>
</feature>
<keyword evidence="10" id="KW-1185">Reference proteome</keyword>
<dbReference type="GO" id="GO:0022857">
    <property type="term" value="F:transmembrane transporter activity"/>
    <property type="evidence" value="ECO:0007669"/>
    <property type="project" value="InterPro"/>
</dbReference>
<keyword evidence="3 7" id="KW-0812">Transmembrane</keyword>
<feature type="transmembrane region" description="Helical" evidence="7">
    <location>
        <begin position="421"/>
        <end position="439"/>
    </location>
</feature>
<evidence type="ECO:0000313" key="10">
    <source>
        <dbReference type="Proteomes" id="UP001355207"/>
    </source>
</evidence>
<dbReference type="Proteomes" id="UP001355207">
    <property type="component" value="Chromosome 5"/>
</dbReference>
<dbReference type="AlphaFoldDB" id="A0AAX4JV86"/>
<name>A0AAX4JV86_9TREE</name>
<gene>
    <name evidence="9" type="ORF">L201_004137</name>
</gene>
<dbReference type="Gene3D" id="1.20.1250.20">
    <property type="entry name" value="MFS general substrate transporter like domains"/>
    <property type="match status" value="2"/>
</dbReference>
<reference evidence="9 10" key="1">
    <citation type="submission" date="2024-01" db="EMBL/GenBank/DDBJ databases">
        <title>Comparative genomics of Cryptococcus and Kwoniella reveals pathogenesis evolution and contrasting modes of karyotype evolution via chromosome fusion or intercentromeric recombination.</title>
        <authorList>
            <person name="Coelho M.A."/>
            <person name="David-Palma M."/>
            <person name="Shea T."/>
            <person name="Bowers K."/>
            <person name="McGinley-Smith S."/>
            <person name="Mohammad A.W."/>
            <person name="Gnirke A."/>
            <person name="Yurkov A.M."/>
            <person name="Nowrousian M."/>
            <person name="Sun S."/>
            <person name="Cuomo C.A."/>
            <person name="Heitman J."/>
        </authorList>
    </citation>
    <scope>NUCLEOTIDE SEQUENCE [LARGE SCALE GENOMIC DNA]</scope>
    <source>
        <strain evidence="9 10">CBS 6074</strain>
    </source>
</reference>
<organism evidence="9 10">
    <name type="scientific">Kwoniella dendrophila CBS 6074</name>
    <dbReference type="NCBI Taxonomy" id="1295534"/>
    <lineage>
        <taxon>Eukaryota</taxon>
        <taxon>Fungi</taxon>
        <taxon>Dikarya</taxon>
        <taxon>Basidiomycota</taxon>
        <taxon>Agaricomycotina</taxon>
        <taxon>Tremellomycetes</taxon>
        <taxon>Tremellales</taxon>
        <taxon>Cryptococcaceae</taxon>
        <taxon>Kwoniella</taxon>
    </lineage>
</organism>
<sequence length="570" mass="62183">MSLEILPSPDQEHFPINSVYSTSSDTTIMANNHNCNYGNNGNRTIEEYDLHTLNGDNSENGHHKQERSDGSFLSMDGKTPKSSTSTMNNRRQSAILKHQHPLAKLSQVRKNCLLFIFSLASFIDICNVSGVLVAVPDISVDIKLGVTQAVWIITSYSLCFAAFLLFAGRLSDLFPAQFIFEAGFLLLGGVSLATSFVTASKFGFLVLRGIGGIFGAMTIPSAFNLTVHMFPDSEEQKNKLAFITLAAGLGNVLGLVIAGLCMQASYKWFSRLIAIICIIFAIGSIILLPMTGSSYANHRDPLPRWRRLDVPGVILMMEALICFILALTQGFFVWESRIAPKTAVLPSSIWKITNSIILSLAAMLAFPFWATSQLGYATWWQEVYGWSPLHVAVAVLPQGILCIAGAVFTQTVPAVLTKPRYTIFFGSALIIGAEVLQIFSEGGNGSDYWKFCFPSFIIGSFGAMLIYVACTINLITYGPPSMAGVFGAWTNVLAQVGGAITMAVQAGLQDTTNKPPKWSLSGSRTCYFLIGWVTVLAIQFLVFFKQPGTPEEEQELAMKRIMEADGDLGI</sequence>
<dbReference type="SUPFAM" id="SSF103473">
    <property type="entry name" value="MFS general substrate transporter"/>
    <property type="match status" value="1"/>
</dbReference>
<evidence type="ECO:0000256" key="2">
    <source>
        <dbReference type="ARBA" id="ARBA00022448"/>
    </source>
</evidence>
<dbReference type="PANTHER" id="PTHR42718">
    <property type="entry name" value="MAJOR FACILITATOR SUPERFAMILY MULTIDRUG TRANSPORTER MFSC"/>
    <property type="match status" value="1"/>
</dbReference>
<feature type="transmembrane region" description="Helical" evidence="7">
    <location>
        <begin position="352"/>
        <end position="371"/>
    </location>
</feature>
<proteinExistence type="predicted"/>
<dbReference type="PANTHER" id="PTHR42718:SF9">
    <property type="entry name" value="MAJOR FACILITATOR SUPERFAMILY MULTIDRUG TRANSPORTER MFSC"/>
    <property type="match status" value="1"/>
</dbReference>
<evidence type="ECO:0000313" key="9">
    <source>
        <dbReference type="EMBL" id="WWC89219.1"/>
    </source>
</evidence>
<evidence type="ECO:0000256" key="6">
    <source>
        <dbReference type="SAM" id="MobiDB-lite"/>
    </source>
</evidence>
<evidence type="ECO:0000256" key="4">
    <source>
        <dbReference type="ARBA" id="ARBA00022989"/>
    </source>
</evidence>
<feature type="transmembrane region" description="Helical" evidence="7">
    <location>
        <begin position="178"/>
        <end position="199"/>
    </location>
</feature>
<feature type="domain" description="Major facilitator superfamily (MFS) profile" evidence="8">
    <location>
        <begin position="113"/>
        <end position="549"/>
    </location>
</feature>
<dbReference type="PROSITE" id="PS50850">
    <property type="entry name" value="MFS"/>
    <property type="match status" value="1"/>
</dbReference>
<dbReference type="EMBL" id="CP144102">
    <property type="protein sequence ID" value="WWC89219.1"/>
    <property type="molecule type" value="Genomic_DNA"/>
</dbReference>
<feature type="transmembrane region" description="Helical" evidence="7">
    <location>
        <begin position="240"/>
        <end position="266"/>
    </location>
</feature>
<dbReference type="InterPro" id="IPR011701">
    <property type="entry name" value="MFS"/>
</dbReference>
<comment type="subcellular location">
    <subcellularLocation>
        <location evidence="1">Membrane</location>
        <topology evidence="1">Multi-pass membrane protein</topology>
    </subcellularLocation>
</comment>